<keyword evidence="2" id="KW-1015">Disulfide bond</keyword>
<dbReference type="AlphaFoldDB" id="A0A8C5UCB4"/>
<evidence type="ECO:0000256" key="2">
    <source>
        <dbReference type="ARBA" id="ARBA00023157"/>
    </source>
</evidence>
<dbReference type="Gene3D" id="3.10.100.10">
    <property type="entry name" value="Mannose-Binding Protein A, subunit A"/>
    <property type="match status" value="1"/>
</dbReference>
<evidence type="ECO:0000313" key="4">
    <source>
        <dbReference type="Ensembl" id="ENSMCSP00000019916.1"/>
    </source>
</evidence>
<proteinExistence type="predicted"/>
<dbReference type="InterPro" id="IPR016186">
    <property type="entry name" value="C-type_lectin-like/link_sf"/>
</dbReference>
<keyword evidence="5" id="KW-1185">Reference proteome</keyword>
<dbReference type="OrthoDB" id="538816at2759"/>
<feature type="region of interest" description="Disordered" evidence="3">
    <location>
        <begin position="64"/>
        <end position="102"/>
    </location>
</feature>
<reference evidence="4" key="2">
    <citation type="submission" date="2025-09" db="UniProtKB">
        <authorList>
            <consortium name="Ensembl"/>
        </authorList>
    </citation>
    <scope>IDENTIFICATION</scope>
</reference>
<evidence type="ECO:0000256" key="3">
    <source>
        <dbReference type="SAM" id="MobiDB-lite"/>
    </source>
</evidence>
<dbReference type="Ensembl" id="ENSMCST00000020427.1">
    <property type="protein sequence ID" value="ENSMCSP00000019916.1"/>
    <property type="gene ID" value="ENSMCSG00000013982.1"/>
</dbReference>
<name>A0A8C5UCB4_9PASS</name>
<dbReference type="PANTHER" id="PTHR46746:SF9">
    <property type="entry name" value="CD209 ANTIGEN-LIKE PROTEIN C-LIKE"/>
    <property type="match status" value="1"/>
</dbReference>
<keyword evidence="1" id="KW-0430">Lectin</keyword>
<accession>A0A8C5UCB4</accession>
<dbReference type="GO" id="GO:0030246">
    <property type="term" value="F:carbohydrate binding"/>
    <property type="evidence" value="ECO:0007669"/>
    <property type="project" value="UniProtKB-KW"/>
</dbReference>
<dbReference type="PANTHER" id="PTHR46746">
    <property type="entry name" value="KILLER CELL LECTIN-LIKE RECEPTOR SUBFAMILY F MEMBER 2"/>
    <property type="match status" value="1"/>
</dbReference>
<evidence type="ECO:0000313" key="5">
    <source>
        <dbReference type="Proteomes" id="UP000694560"/>
    </source>
</evidence>
<protein>
    <submittedName>
        <fullName evidence="4">Uncharacterized protein</fullName>
    </submittedName>
</protein>
<dbReference type="Proteomes" id="UP000694560">
    <property type="component" value="Unplaced"/>
</dbReference>
<dbReference type="SUPFAM" id="SSF56436">
    <property type="entry name" value="C-type lectin-like"/>
    <property type="match status" value="1"/>
</dbReference>
<organism evidence="4 5">
    <name type="scientific">Malurus cyaneus samueli</name>
    <dbReference type="NCBI Taxonomy" id="2593467"/>
    <lineage>
        <taxon>Eukaryota</taxon>
        <taxon>Metazoa</taxon>
        <taxon>Chordata</taxon>
        <taxon>Craniata</taxon>
        <taxon>Vertebrata</taxon>
        <taxon>Euteleostomi</taxon>
        <taxon>Archelosauria</taxon>
        <taxon>Archosauria</taxon>
        <taxon>Dinosauria</taxon>
        <taxon>Saurischia</taxon>
        <taxon>Theropoda</taxon>
        <taxon>Coelurosauria</taxon>
        <taxon>Aves</taxon>
        <taxon>Neognathae</taxon>
        <taxon>Neoaves</taxon>
        <taxon>Telluraves</taxon>
        <taxon>Australaves</taxon>
        <taxon>Passeriformes</taxon>
        <taxon>Meliphagoidea</taxon>
        <taxon>Maluridae</taxon>
        <taxon>Malurus</taxon>
    </lineage>
</organism>
<evidence type="ECO:0000256" key="1">
    <source>
        <dbReference type="ARBA" id="ARBA00022734"/>
    </source>
</evidence>
<dbReference type="InterPro" id="IPR016187">
    <property type="entry name" value="CTDL_fold"/>
</dbReference>
<reference evidence="4" key="1">
    <citation type="submission" date="2025-08" db="UniProtKB">
        <authorList>
            <consortium name="Ensembl"/>
        </authorList>
    </citation>
    <scope>IDENTIFICATION</scope>
</reference>
<dbReference type="InterPro" id="IPR051379">
    <property type="entry name" value="C-type_Lectin_Receptor_IMM"/>
</dbReference>
<sequence>MAPLCPLSPGTACELCPPGWQLHRGRCYYFSRDTATWDDSRENCRARKSQLLLFEDETEMVRAEGKVPAGKRAGMERELRNTRNPSGRASPARGLGMSHKNR</sequence>